<feature type="chain" id="PRO_5013160800" description="candidapepsin" evidence="16">
    <location>
        <begin position="20"/>
        <end position="1228"/>
    </location>
</feature>
<feature type="transmembrane region" description="Helical" evidence="15">
    <location>
        <begin position="1066"/>
        <end position="1088"/>
    </location>
</feature>
<evidence type="ECO:0000256" key="8">
    <source>
        <dbReference type="ARBA" id="ARBA00022750"/>
    </source>
</evidence>
<evidence type="ECO:0000256" key="6">
    <source>
        <dbReference type="ARBA" id="ARBA00022670"/>
    </source>
</evidence>
<dbReference type="AlphaFoldDB" id="A0A1V2LTZ3"/>
<evidence type="ECO:0000256" key="5">
    <source>
        <dbReference type="ARBA" id="ARBA00022525"/>
    </source>
</evidence>
<feature type="domain" description="Peptidase A1" evidence="17">
    <location>
        <begin position="453"/>
        <end position="810"/>
    </location>
</feature>
<evidence type="ECO:0000256" key="10">
    <source>
        <dbReference type="ARBA" id="ARBA00023145"/>
    </source>
</evidence>
<dbReference type="Pfam" id="PF00026">
    <property type="entry name" value="Asp"/>
    <property type="match status" value="2"/>
</dbReference>
<evidence type="ECO:0000313" key="19">
    <source>
        <dbReference type="Proteomes" id="UP000189274"/>
    </source>
</evidence>
<keyword evidence="15" id="KW-0812">Transmembrane</keyword>
<keyword evidence="7 16" id="KW-0732">Signal</keyword>
<evidence type="ECO:0000313" key="18">
    <source>
        <dbReference type="EMBL" id="ONH77652.1"/>
    </source>
</evidence>
<feature type="compositionally biased region" description="Low complexity" evidence="14">
    <location>
        <begin position="949"/>
        <end position="991"/>
    </location>
</feature>
<dbReference type="VEuPathDB" id="FungiDB:C5L36_0E02210"/>
<dbReference type="PANTHER" id="PTHR47966">
    <property type="entry name" value="BETA-SITE APP-CLEAVING ENZYME, ISOFORM A-RELATED"/>
    <property type="match status" value="1"/>
</dbReference>
<evidence type="ECO:0000256" key="11">
    <source>
        <dbReference type="ARBA" id="ARBA00023157"/>
    </source>
</evidence>
<keyword evidence="9 13" id="KW-0378">Hydrolase</keyword>
<organism evidence="18 19">
    <name type="scientific">Pichia kudriavzevii</name>
    <name type="common">Yeast</name>
    <name type="synonym">Issatchenkia orientalis</name>
    <dbReference type="NCBI Taxonomy" id="4909"/>
    <lineage>
        <taxon>Eukaryota</taxon>
        <taxon>Fungi</taxon>
        <taxon>Dikarya</taxon>
        <taxon>Ascomycota</taxon>
        <taxon>Saccharomycotina</taxon>
        <taxon>Pichiomycetes</taxon>
        <taxon>Pichiales</taxon>
        <taxon>Pichiaceae</taxon>
        <taxon>Pichia</taxon>
    </lineage>
</organism>
<evidence type="ECO:0000256" key="4">
    <source>
        <dbReference type="ARBA" id="ARBA00013207"/>
    </source>
</evidence>
<dbReference type="Gene3D" id="2.40.70.10">
    <property type="entry name" value="Acid Proteases"/>
    <property type="match status" value="4"/>
</dbReference>
<dbReference type="GO" id="GO:0006508">
    <property type="term" value="P:proteolysis"/>
    <property type="evidence" value="ECO:0007669"/>
    <property type="project" value="UniProtKB-KW"/>
</dbReference>
<evidence type="ECO:0000256" key="3">
    <source>
        <dbReference type="ARBA" id="ARBA00007447"/>
    </source>
</evidence>
<keyword evidence="15" id="KW-1133">Transmembrane helix</keyword>
<evidence type="ECO:0000256" key="2">
    <source>
        <dbReference type="ARBA" id="ARBA00004613"/>
    </source>
</evidence>
<comment type="caution">
    <text evidence="18">The sequence shown here is derived from an EMBL/GenBank/DDBJ whole genome shotgun (WGS) entry which is preliminary data.</text>
</comment>
<feature type="signal peptide" evidence="16">
    <location>
        <begin position="1"/>
        <end position="19"/>
    </location>
</feature>
<dbReference type="InterPro" id="IPR033121">
    <property type="entry name" value="PEPTIDASE_A1"/>
</dbReference>
<accession>A0A1V2LTZ3</accession>
<dbReference type="VEuPathDB" id="FungiDB:C5L36_0E02220"/>
<comment type="subcellular location">
    <subcellularLocation>
        <location evidence="2">Secreted</location>
    </subcellularLocation>
</comment>
<reference evidence="19" key="1">
    <citation type="journal article" date="2017" name="Genome Announc.">
        <title>Genome sequences of Cyberlindnera fabianii 65, Pichia kudriavzevii 129, and Saccharomyces cerevisiae 131 isolated from fermented masau fruits in Zimbabwe.</title>
        <authorList>
            <person name="van Rijswijck I.M.H."/>
            <person name="Derks M.F.L."/>
            <person name="Abee T."/>
            <person name="de Ridder D."/>
            <person name="Smid E.J."/>
        </authorList>
    </citation>
    <scope>NUCLEOTIDE SEQUENCE [LARGE SCALE GENOMIC DNA]</scope>
    <source>
        <strain evidence="19">129</strain>
    </source>
</reference>
<evidence type="ECO:0000256" key="14">
    <source>
        <dbReference type="SAM" id="MobiDB-lite"/>
    </source>
</evidence>
<dbReference type="SUPFAM" id="SSF50630">
    <property type="entry name" value="Acid proteases"/>
    <property type="match status" value="2"/>
</dbReference>
<comment type="similarity">
    <text evidence="3 13">Belongs to the peptidase A1 family.</text>
</comment>
<dbReference type="VEuPathDB" id="FungiDB:C5L36_0E02190"/>
<dbReference type="InterPro" id="IPR001969">
    <property type="entry name" value="Aspartic_peptidase_AS"/>
</dbReference>
<dbReference type="GO" id="GO:0005576">
    <property type="term" value="C:extracellular region"/>
    <property type="evidence" value="ECO:0007669"/>
    <property type="project" value="UniProtKB-SubCell"/>
</dbReference>
<protein>
    <recommendedName>
        <fullName evidence="4">candidapepsin</fullName>
        <ecNumber evidence="4">3.4.23.24</ecNumber>
    </recommendedName>
</protein>
<dbReference type="PANTHER" id="PTHR47966:SF65">
    <property type="entry name" value="ASPARTIC-TYPE ENDOPEPTIDASE"/>
    <property type="match status" value="1"/>
</dbReference>
<feature type="active site" evidence="12">
    <location>
        <position position="53"/>
    </location>
</feature>
<comment type="catalytic activity">
    <reaction evidence="1">
        <text>Preferential cleavage at the carboxyl of hydrophobic amino acids, but fails to cleave 15-Leu-|-Tyr-16, 16-Tyr-|-Leu-17 and 24-Phe-|-Phe-25 of insulin B chain. Activates trypsinogen, and degrades keratin.</text>
        <dbReference type="EC" id="3.4.23.24"/>
    </reaction>
</comment>
<dbReference type="PROSITE" id="PS00141">
    <property type="entry name" value="ASP_PROTEASE"/>
    <property type="match status" value="3"/>
</dbReference>
<dbReference type="InterPro" id="IPR033876">
    <property type="entry name" value="SAP-like"/>
</dbReference>
<feature type="domain" description="Peptidase A1" evidence="17">
    <location>
        <begin position="35"/>
        <end position="361"/>
    </location>
</feature>
<dbReference type="CDD" id="cd05474">
    <property type="entry name" value="SAP_like"/>
    <property type="match status" value="2"/>
</dbReference>
<dbReference type="EMBL" id="MQVM01000001">
    <property type="protein sequence ID" value="ONH77652.1"/>
    <property type="molecule type" value="Genomic_DNA"/>
</dbReference>
<sequence>MASLTPLFIALQLIKLVYASSNYFMLPLHQISGAYFAKLDIGTPPTEFRVAVDTGSSDLWIHSQNDPACSLNIAGFSNCTFGVFNSSNSSTYTNLNQSFTALYQDTTFANGVYSTDDIGANGLPLGTFQFALVNDSSTPMGILGVSLPQLEASALNKGRHQYNNFPLQLYENGIISYPAYSVYLNGNKGSNVLFGGIDHHKYKGQLVKMPLIKGIQPEIKTLSVELNSLSITVGDSLSISPNSSTFLFQGSIPAIIDTGTTIATLPLSLYKQLALALGLQYDAVYYGYIGSCSSLEEKNIHFSFSGVLLSAPALNFVANLTENTCIYVASPSIVPQLVLGQAFLENVYLVVDLQAKSLAMTQSNLHSDISDIQVLENGILSIPIVSDLASIRNTSSIPTPQHTSTSTTKPSTHLQTLVHKHSVANGAPNIFSIGLAKRDASLSLSLVDEDTFYMADIEIGSGNSKVGVLVDTGSSDLWVVASNNTYCKPNTAGSLSKGRQLLHIKDQFVHKIQHKSTNQIDCSEYGTFDPSKSSSFTSNFTDFSITYDDDTFARGTWGQDTVNIGSIEIRNMNLAVCDDTDNEQGVLGIGLAGLEVTAAGSSSNYEYENLPLKLVNDGIINRAAYSVYLDDSSNSEILFGAIDHSKYQGDLVKLPIVNALYQSGVGKPVQLAVTLNELSYMKNEEKASIGSGAAAALLDTGTTLSYFPDSVVNSLVQLFGMKYSTSLSYYITECSIGNDASLNFNFQGLQLDVPLSSFLINLYTQDNQVSDKCAFGILSSSNENYMTLGQSFLSHVYMVADLQGLEIALAKGNNGNSKNLDLIINEIPSAKQPANQSTYGSKFSTFNVIATPSISTVSSSSTLSSDSATSSSSLSSTASYTVSSSSTTSLSSTTSSSSNTSLSSTTNTSSSASTTSSKSNPSSSFPATSVHRTSVHSTNRTSSQTVNHSSPSQTSLSTSYSSTLSAPPSSSATESSTGSPSPSVSSISSTSHNGGSKLTAHSLAIPKLNQFYIVMGKCLTIVKLIGIGSLGLSSAAFLVSNYKLVPDVLKVSSSSVETLKNKASKLITVLRLQFWSLGSLSTFLFYQAFSHSPSYGKHPYLIYSALAFPIALAYNYYFTFSDEQKLIADAEEKIIYKTETKLVKEAVQQEEENSPLDNSVYNDLGSKSPKFEEKEVSVQVPHVSKVELSETTYKDILKSLSNSYNVTSAILGAGFLLASVGYFGDNLK</sequence>
<evidence type="ECO:0000256" key="12">
    <source>
        <dbReference type="PIRSR" id="PIRSR601461-1"/>
    </source>
</evidence>
<dbReference type="PROSITE" id="PS51767">
    <property type="entry name" value="PEPTIDASE_A1"/>
    <property type="match status" value="2"/>
</dbReference>
<keyword evidence="11" id="KW-1015">Disulfide bond</keyword>
<dbReference type="EC" id="3.4.23.24" evidence="4"/>
<keyword evidence="6 13" id="KW-0645">Protease</keyword>
<feature type="transmembrane region" description="Helical" evidence="15">
    <location>
        <begin position="1204"/>
        <end position="1224"/>
    </location>
</feature>
<feature type="transmembrane region" description="Helical" evidence="15">
    <location>
        <begin position="1100"/>
        <end position="1118"/>
    </location>
</feature>
<feature type="compositionally biased region" description="Low complexity" evidence="14">
    <location>
        <begin position="857"/>
        <end position="930"/>
    </location>
</feature>
<evidence type="ECO:0000256" key="9">
    <source>
        <dbReference type="ARBA" id="ARBA00022801"/>
    </source>
</evidence>
<evidence type="ECO:0000256" key="1">
    <source>
        <dbReference type="ARBA" id="ARBA00001675"/>
    </source>
</evidence>
<dbReference type="PRINTS" id="PR00792">
    <property type="entry name" value="PEPSIN"/>
</dbReference>
<keyword evidence="15" id="KW-0472">Membrane</keyword>
<keyword evidence="5" id="KW-0964">Secreted</keyword>
<name>A0A1V2LTZ3_PICKU</name>
<evidence type="ECO:0000256" key="13">
    <source>
        <dbReference type="RuleBase" id="RU000454"/>
    </source>
</evidence>
<feature type="compositionally biased region" description="Polar residues" evidence="14">
    <location>
        <begin position="931"/>
        <end position="948"/>
    </location>
</feature>
<keyword evidence="10" id="KW-0865">Zymogen</keyword>
<dbReference type="GO" id="GO:0004190">
    <property type="term" value="F:aspartic-type endopeptidase activity"/>
    <property type="evidence" value="ECO:0007669"/>
    <property type="project" value="UniProtKB-KW"/>
</dbReference>
<dbReference type="FunFam" id="2.40.70.10:FF:000011">
    <property type="entry name" value="Aspartic protease"/>
    <property type="match status" value="1"/>
</dbReference>
<dbReference type="InterPro" id="IPR021109">
    <property type="entry name" value="Peptidase_aspartic_dom_sf"/>
</dbReference>
<gene>
    <name evidence="18" type="ORF">BOH78_0163</name>
</gene>
<evidence type="ECO:0000259" key="17">
    <source>
        <dbReference type="PROSITE" id="PS51767"/>
    </source>
</evidence>
<keyword evidence="8 13" id="KW-0064">Aspartyl protease</keyword>
<feature type="active site" evidence="12">
    <location>
        <position position="257"/>
    </location>
</feature>
<proteinExistence type="inferred from homology"/>
<feature type="region of interest" description="Disordered" evidence="14">
    <location>
        <begin position="857"/>
        <end position="991"/>
    </location>
</feature>
<evidence type="ECO:0000256" key="7">
    <source>
        <dbReference type="ARBA" id="ARBA00022729"/>
    </source>
</evidence>
<dbReference type="Proteomes" id="UP000189274">
    <property type="component" value="Unassembled WGS sequence"/>
</dbReference>
<evidence type="ECO:0000256" key="15">
    <source>
        <dbReference type="SAM" id="Phobius"/>
    </source>
</evidence>
<dbReference type="InterPro" id="IPR001461">
    <property type="entry name" value="Aspartic_peptidase_A1"/>
</dbReference>
<evidence type="ECO:0000256" key="16">
    <source>
        <dbReference type="SAM" id="SignalP"/>
    </source>
</evidence>